<reference evidence="1" key="5">
    <citation type="submission" date="2025-09" db="UniProtKB">
        <authorList>
            <consortium name="Ensembl"/>
        </authorList>
    </citation>
    <scope>IDENTIFICATION</scope>
</reference>
<reference evidence="2" key="2">
    <citation type="journal article" date="2007" name="PLoS Biol.">
        <title>Survey sequencing and comparative analysis of the elephant shark (Callorhinchus milii) genome.</title>
        <authorList>
            <person name="Venkatesh B."/>
            <person name="Kirkness E.F."/>
            <person name="Loh Y.H."/>
            <person name="Halpern A.L."/>
            <person name="Lee A.P."/>
            <person name="Johnson J."/>
            <person name="Dandona N."/>
            <person name="Viswanathan L.D."/>
            <person name="Tay A."/>
            <person name="Venter J.C."/>
            <person name="Strausberg R.L."/>
            <person name="Brenner S."/>
        </authorList>
    </citation>
    <scope>NUCLEOTIDE SEQUENCE [LARGE SCALE GENOMIC DNA]</scope>
</reference>
<sequence length="101" mass="10908">MDAGLLSQGQGMGEAVSSKLWVGPGLNFRSDTLGEDVLSDGTKPIVLALRLVTGCSTEFGVVAGPCWKVLKHLKFEPLNNKPQTGTRSCEKMVSKMRKIKM</sequence>
<dbReference type="Ensembl" id="ENSCMIT00000044372.1">
    <property type="protein sequence ID" value="ENSCMIP00000043748.1"/>
    <property type="gene ID" value="ENSCMIG00000018132.1"/>
</dbReference>
<keyword evidence="2" id="KW-1185">Reference proteome</keyword>
<dbReference type="Proteomes" id="UP000314986">
    <property type="component" value="Unassembled WGS sequence"/>
</dbReference>
<evidence type="ECO:0000313" key="1">
    <source>
        <dbReference type="Ensembl" id="ENSCMIP00000043748.1"/>
    </source>
</evidence>
<accession>A0A4W3JZT0</accession>
<reference evidence="2" key="3">
    <citation type="journal article" date="2014" name="Nature">
        <title>Elephant shark genome provides unique insights into gnathostome evolution.</title>
        <authorList>
            <consortium name="International Elephant Shark Genome Sequencing Consortium"/>
            <person name="Venkatesh B."/>
            <person name="Lee A.P."/>
            <person name="Ravi V."/>
            <person name="Maurya A.K."/>
            <person name="Lian M.M."/>
            <person name="Swann J.B."/>
            <person name="Ohta Y."/>
            <person name="Flajnik M.F."/>
            <person name="Sutoh Y."/>
            <person name="Kasahara M."/>
            <person name="Hoon S."/>
            <person name="Gangu V."/>
            <person name="Roy S.W."/>
            <person name="Irimia M."/>
            <person name="Korzh V."/>
            <person name="Kondrychyn I."/>
            <person name="Lim Z.W."/>
            <person name="Tay B.H."/>
            <person name="Tohari S."/>
            <person name="Kong K.W."/>
            <person name="Ho S."/>
            <person name="Lorente-Galdos B."/>
            <person name="Quilez J."/>
            <person name="Marques-Bonet T."/>
            <person name="Raney B.J."/>
            <person name="Ingham P.W."/>
            <person name="Tay A."/>
            <person name="Hillier L.W."/>
            <person name="Minx P."/>
            <person name="Boehm T."/>
            <person name="Wilson R.K."/>
            <person name="Brenner S."/>
            <person name="Warren W.C."/>
        </authorList>
    </citation>
    <scope>NUCLEOTIDE SEQUENCE [LARGE SCALE GENOMIC DNA]</scope>
</reference>
<name>A0A4W3JZT0_CALMI</name>
<evidence type="ECO:0000313" key="2">
    <source>
        <dbReference type="Proteomes" id="UP000314986"/>
    </source>
</evidence>
<organism evidence="1 2">
    <name type="scientific">Callorhinchus milii</name>
    <name type="common">Ghost shark</name>
    <dbReference type="NCBI Taxonomy" id="7868"/>
    <lineage>
        <taxon>Eukaryota</taxon>
        <taxon>Metazoa</taxon>
        <taxon>Chordata</taxon>
        <taxon>Craniata</taxon>
        <taxon>Vertebrata</taxon>
        <taxon>Chondrichthyes</taxon>
        <taxon>Holocephali</taxon>
        <taxon>Chimaeriformes</taxon>
        <taxon>Callorhinchidae</taxon>
        <taxon>Callorhinchus</taxon>
    </lineage>
</organism>
<dbReference type="AlphaFoldDB" id="A0A4W3JZT0"/>
<protein>
    <submittedName>
        <fullName evidence="1">Uncharacterized protein</fullName>
    </submittedName>
</protein>
<proteinExistence type="predicted"/>
<dbReference type="InParanoid" id="A0A4W3JZT0"/>
<reference evidence="1" key="4">
    <citation type="submission" date="2025-08" db="UniProtKB">
        <authorList>
            <consortium name="Ensembl"/>
        </authorList>
    </citation>
    <scope>IDENTIFICATION</scope>
</reference>
<reference evidence="2" key="1">
    <citation type="journal article" date="2006" name="Science">
        <title>Ancient noncoding elements conserved in the human genome.</title>
        <authorList>
            <person name="Venkatesh B."/>
            <person name="Kirkness E.F."/>
            <person name="Loh Y.H."/>
            <person name="Halpern A.L."/>
            <person name="Lee A.P."/>
            <person name="Johnson J."/>
            <person name="Dandona N."/>
            <person name="Viswanathan L.D."/>
            <person name="Tay A."/>
            <person name="Venter J.C."/>
            <person name="Strausberg R.L."/>
            <person name="Brenner S."/>
        </authorList>
    </citation>
    <scope>NUCLEOTIDE SEQUENCE [LARGE SCALE GENOMIC DNA]</scope>
</reference>